<dbReference type="InterPro" id="IPR036069">
    <property type="entry name" value="DUF34/NIF3_sf"/>
</dbReference>
<evidence type="ECO:0000313" key="2">
    <source>
        <dbReference type="Proteomes" id="UP000195880"/>
    </source>
</evidence>
<dbReference type="PANTHER" id="PTHR41774">
    <property type="match status" value="1"/>
</dbReference>
<dbReference type="RefSeq" id="WP_087887131.1">
    <property type="nucleotide sequence ID" value="NZ_CP021748.1"/>
</dbReference>
<name>A0A1Z1WRR6_9ACTN</name>
<dbReference type="SUPFAM" id="SSF102705">
    <property type="entry name" value="NIF3 (NGG1p interacting factor 3)-like"/>
    <property type="match status" value="1"/>
</dbReference>
<dbReference type="KEGG" id="salf:SMD44_08576"/>
<accession>A0A1Z1WRR6</accession>
<dbReference type="PANTHER" id="PTHR41774:SF1">
    <property type="entry name" value="NGG1P INTERACTING FACTOR NIF3"/>
    <property type="match status" value="1"/>
</dbReference>
<reference evidence="1 2" key="1">
    <citation type="submission" date="2017-05" db="EMBL/GenBank/DDBJ databases">
        <title>Streptomyces alboflavus Genome sequencing and assembly.</title>
        <authorList>
            <person name="Wang Y."/>
            <person name="Du B."/>
            <person name="Ding Y."/>
            <person name="Liu H."/>
            <person name="Hou Q."/>
            <person name="Liu K."/>
            <person name="Wang C."/>
            <person name="Yao L."/>
        </authorList>
    </citation>
    <scope>NUCLEOTIDE SEQUENCE [LARGE SCALE GENOMIC DNA]</scope>
    <source>
        <strain evidence="1 2">MDJK44</strain>
    </source>
</reference>
<dbReference type="eggNOG" id="COG3323">
    <property type="taxonomic scope" value="Bacteria"/>
</dbReference>
<evidence type="ECO:0008006" key="3">
    <source>
        <dbReference type="Google" id="ProtNLM"/>
    </source>
</evidence>
<dbReference type="AlphaFoldDB" id="A0A1Z1WRR6"/>
<evidence type="ECO:0000313" key="1">
    <source>
        <dbReference type="EMBL" id="ARX89089.1"/>
    </source>
</evidence>
<dbReference type="STRING" id="67267.GCA_000716675_00523"/>
<dbReference type="Proteomes" id="UP000195880">
    <property type="component" value="Chromosome"/>
</dbReference>
<organism evidence="1 2">
    <name type="scientific">Streptomyces alboflavus</name>
    <dbReference type="NCBI Taxonomy" id="67267"/>
    <lineage>
        <taxon>Bacteria</taxon>
        <taxon>Bacillati</taxon>
        <taxon>Actinomycetota</taxon>
        <taxon>Actinomycetes</taxon>
        <taxon>Kitasatosporales</taxon>
        <taxon>Streptomycetaceae</taxon>
        <taxon>Streptomyces</taxon>
    </lineage>
</organism>
<dbReference type="OrthoDB" id="9795763at2"/>
<protein>
    <recommendedName>
        <fullName evidence="3">Cytochrome C biogenesis protein</fullName>
    </recommendedName>
</protein>
<keyword evidence="2" id="KW-1185">Reference proteome</keyword>
<dbReference type="EMBL" id="CP021748">
    <property type="protein sequence ID" value="ARX89089.1"/>
    <property type="molecule type" value="Genomic_DNA"/>
</dbReference>
<dbReference type="Gene3D" id="3.30.70.120">
    <property type="match status" value="1"/>
</dbReference>
<proteinExistence type="predicted"/>
<sequence>MKRLKIEISVPESHAEAVIEALHAAGAGRVGEYARCSSVWKVTGNWQALPGSRPYDGEVGVVQHSEECRIESVCELDRAAAVQQAVREAHPYEEAVIHFLPLYEP</sequence>
<dbReference type="InterPro" id="IPR015867">
    <property type="entry name" value="N-reg_PII/ATP_PRibTrfase_C"/>
</dbReference>
<gene>
    <name evidence="1" type="ORF">SMD44_08576</name>
</gene>